<gene>
    <name evidence="1" type="ORF">LCGC14_0042980</name>
</gene>
<dbReference type="EMBL" id="LAZR01000009">
    <property type="protein sequence ID" value="KKO08360.1"/>
    <property type="molecule type" value="Genomic_DNA"/>
</dbReference>
<organism evidence="1">
    <name type="scientific">marine sediment metagenome</name>
    <dbReference type="NCBI Taxonomy" id="412755"/>
    <lineage>
        <taxon>unclassified sequences</taxon>
        <taxon>metagenomes</taxon>
        <taxon>ecological metagenomes</taxon>
    </lineage>
</organism>
<sequence>MKKFINTTARSFAPIMVVPGEGPSMGERLRAFLVKVTDERPELFKNDYLMHAAERLREIYPILDIEKFYEYKKSGHDRIFDAYERSLRAFISTGDPKSALKALRPQDVEIRDKIHRMVQPEHFDQLGGCDGIYEVLVEVDLMAGSSLGSFLVDADELLSLHQDRYQIIELLKDLNISVETREDFEVVMSNMDMLRAQKQVQAVAKQLSTAVSRFVKRNELDLVKPKEMRGYFEARSEERNEVCMTPATLALPDLPGPCDLSTLIERLSCVEEINIADIRNIMDTHAGDLSLFTEGAESFEDLLAHEQESMKDFLAGMDASRLHGELGRLPYADEEVDLERSTDGMILRARIIEDASPSIEI</sequence>
<dbReference type="AlphaFoldDB" id="A0A0F9VW83"/>
<comment type="caution">
    <text evidence="1">The sequence shown here is derived from an EMBL/GenBank/DDBJ whole genome shotgun (WGS) entry which is preliminary data.</text>
</comment>
<protein>
    <submittedName>
        <fullName evidence="1">Uncharacterized protein</fullName>
    </submittedName>
</protein>
<reference evidence="1" key="1">
    <citation type="journal article" date="2015" name="Nature">
        <title>Complex archaea that bridge the gap between prokaryotes and eukaryotes.</title>
        <authorList>
            <person name="Spang A."/>
            <person name="Saw J.H."/>
            <person name="Jorgensen S.L."/>
            <person name="Zaremba-Niedzwiedzka K."/>
            <person name="Martijn J."/>
            <person name="Lind A.E."/>
            <person name="van Eijk R."/>
            <person name="Schleper C."/>
            <person name="Guy L."/>
            <person name="Ettema T.J."/>
        </authorList>
    </citation>
    <scope>NUCLEOTIDE SEQUENCE</scope>
</reference>
<proteinExistence type="predicted"/>
<name>A0A0F9VW83_9ZZZZ</name>
<accession>A0A0F9VW83</accession>
<evidence type="ECO:0000313" key="1">
    <source>
        <dbReference type="EMBL" id="KKO08360.1"/>
    </source>
</evidence>